<reference evidence="8 9" key="1">
    <citation type="journal article" date="2021" name="Sci. Rep.">
        <title>Chromosome anchoring in Senegalese sole (Solea senegalensis) reveals sex-associated markers and genome rearrangements in flatfish.</title>
        <authorList>
            <person name="Guerrero-Cozar I."/>
            <person name="Gomez-Garrido J."/>
            <person name="Berbel C."/>
            <person name="Martinez-Blanch J.F."/>
            <person name="Alioto T."/>
            <person name="Claros M.G."/>
            <person name="Gagnaire P.A."/>
            <person name="Manchado M."/>
        </authorList>
    </citation>
    <scope>NUCLEOTIDE SEQUENCE [LARGE SCALE GENOMIC DNA]</scope>
    <source>
        <strain evidence="8">Sse05_10M</strain>
    </source>
</reference>
<keyword evidence="4 5" id="KW-0472">Membrane</keyword>
<evidence type="ECO:0000256" key="4">
    <source>
        <dbReference type="ARBA" id="ARBA00023136"/>
    </source>
</evidence>
<keyword evidence="2 5" id="KW-0812">Transmembrane</keyword>
<feature type="chain" id="PRO_5043417257" evidence="6">
    <location>
        <begin position="26"/>
        <end position="404"/>
    </location>
</feature>
<organism evidence="8 9">
    <name type="scientific">Solea senegalensis</name>
    <name type="common">Senegalese sole</name>
    <dbReference type="NCBI Taxonomy" id="28829"/>
    <lineage>
        <taxon>Eukaryota</taxon>
        <taxon>Metazoa</taxon>
        <taxon>Chordata</taxon>
        <taxon>Craniata</taxon>
        <taxon>Vertebrata</taxon>
        <taxon>Euteleostomi</taxon>
        <taxon>Actinopterygii</taxon>
        <taxon>Neopterygii</taxon>
        <taxon>Teleostei</taxon>
        <taxon>Neoteleostei</taxon>
        <taxon>Acanthomorphata</taxon>
        <taxon>Carangaria</taxon>
        <taxon>Pleuronectiformes</taxon>
        <taxon>Pleuronectoidei</taxon>
        <taxon>Soleidae</taxon>
        <taxon>Solea</taxon>
    </lineage>
</organism>
<keyword evidence="9" id="KW-1185">Reference proteome</keyword>
<dbReference type="GO" id="GO:0016020">
    <property type="term" value="C:membrane"/>
    <property type="evidence" value="ECO:0007669"/>
    <property type="project" value="UniProtKB-SubCell"/>
</dbReference>
<feature type="transmembrane region" description="Helical" evidence="5">
    <location>
        <begin position="245"/>
        <end position="270"/>
    </location>
</feature>
<comment type="subcellular location">
    <subcellularLocation>
        <location evidence="1">Membrane</location>
    </subcellularLocation>
</comment>
<dbReference type="EMBL" id="JAGKHQ010000021">
    <property type="protein sequence ID" value="KAG7475186.1"/>
    <property type="molecule type" value="Genomic_DNA"/>
</dbReference>
<keyword evidence="3 5" id="KW-1133">Transmembrane helix</keyword>
<feature type="transmembrane region" description="Helical" evidence="5">
    <location>
        <begin position="290"/>
        <end position="311"/>
    </location>
</feature>
<feature type="signal peptide" evidence="6">
    <location>
        <begin position="1"/>
        <end position="25"/>
    </location>
</feature>
<sequence>MWLYSLSQCLLAVAVIVVSVRLCLAVSGTGAVADNREGTQTGGSQPGSVSCCLRLCLGWVGAVGGALKVPVTVLVNLRTPQCLYTCITLVCFPLLVRQFTMFLLILITLDTRLQDHLAHRYSSMVTRRRALCVVLLCWVASVLSSFAQFFSSDVLNTRKNGGSGPSTTGLELHGNWTTSLPLLTPSTLPSWHHHDRKVIGKHLPYGGFLSKFYVEDMQNFTYAEIHRSHWVVCSPDTVLTPTFLVYVHGMMAFMLPLLCLSALYLSMLCIKHRNISIDPSKRDSCQVRTLALSLSLLVLLCLPIHVVHALLLFTPSIDPPACVHAVAMFLFQLYSLVPQILFKPHWTKVGEERTTFPLSVPNLPPVVAGISRGKSVSLALCEAVQAAPWLSAKHSLKAKVFPDV</sequence>
<gene>
    <name evidence="8" type="ORF">JOB18_026464</name>
</gene>
<proteinExistence type="predicted"/>
<comment type="caution">
    <text evidence="8">The sequence shown here is derived from an EMBL/GenBank/DDBJ whole genome shotgun (WGS) entry which is preliminary data.</text>
</comment>
<evidence type="ECO:0000256" key="2">
    <source>
        <dbReference type="ARBA" id="ARBA00022692"/>
    </source>
</evidence>
<dbReference type="InterPro" id="IPR017452">
    <property type="entry name" value="GPCR_Rhodpsn_7TM"/>
</dbReference>
<dbReference type="SUPFAM" id="SSF81321">
    <property type="entry name" value="Family A G protein-coupled receptor-like"/>
    <property type="match status" value="1"/>
</dbReference>
<dbReference type="AlphaFoldDB" id="A0AAV6PQW9"/>
<feature type="transmembrane region" description="Helical" evidence="5">
    <location>
        <begin position="87"/>
        <end position="109"/>
    </location>
</feature>
<evidence type="ECO:0000256" key="3">
    <source>
        <dbReference type="ARBA" id="ARBA00022989"/>
    </source>
</evidence>
<evidence type="ECO:0000313" key="9">
    <source>
        <dbReference type="Proteomes" id="UP000693946"/>
    </source>
</evidence>
<evidence type="ECO:0000256" key="1">
    <source>
        <dbReference type="ARBA" id="ARBA00004370"/>
    </source>
</evidence>
<accession>A0AAV6PQW9</accession>
<evidence type="ECO:0000256" key="6">
    <source>
        <dbReference type="SAM" id="SignalP"/>
    </source>
</evidence>
<feature type="domain" description="G-protein coupled receptors family 1 profile" evidence="7">
    <location>
        <begin position="86"/>
        <end position="342"/>
    </location>
</feature>
<keyword evidence="8" id="KW-0675">Receptor</keyword>
<evidence type="ECO:0000259" key="7">
    <source>
        <dbReference type="PROSITE" id="PS50262"/>
    </source>
</evidence>
<protein>
    <submittedName>
        <fullName evidence="8">Adenosine receptor A1-like</fullName>
    </submittedName>
</protein>
<name>A0AAV6PQW9_SOLSE</name>
<dbReference type="Proteomes" id="UP000693946">
    <property type="component" value="Linkage Group LG9"/>
</dbReference>
<keyword evidence="6" id="KW-0732">Signal</keyword>
<evidence type="ECO:0000313" key="8">
    <source>
        <dbReference type="EMBL" id="KAG7475186.1"/>
    </source>
</evidence>
<feature type="transmembrane region" description="Helical" evidence="5">
    <location>
        <begin position="323"/>
        <end position="342"/>
    </location>
</feature>
<evidence type="ECO:0000256" key="5">
    <source>
        <dbReference type="SAM" id="Phobius"/>
    </source>
</evidence>
<dbReference type="PROSITE" id="PS50262">
    <property type="entry name" value="G_PROTEIN_RECEP_F1_2"/>
    <property type="match status" value="1"/>
</dbReference>
<feature type="transmembrane region" description="Helical" evidence="5">
    <location>
        <begin position="130"/>
        <end position="150"/>
    </location>
</feature>